<dbReference type="GO" id="GO:0008270">
    <property type="term" value="F:zinc ion binding"/>
    <property type="evidence" value="ECO:0007669"/>
    <property type="project" value="UniProtKB-KW"/>
</dbReference>
<dbReference type="InterPro" id="IPR002939">
    <property type="entry name" value="DnaJ_C"/>
</dbReference>
<evidence type="ECO:0000256" key="4">
    <source>
        <dbReference type="ARBA" id="ARBA00022833"/>
    </source>
</evidence>
<dbReference type="GO" id="GO:0031072">
    <property type="term" value="F:heat shock protein binding"/>
    <property type="evidence" value="ECO:0007669"/>
    <property type="project" value="InterPro"/>
</dbReference>
<dbReference type="InterPro" id="IPR036410">
    <property type="entry name" value="HSP_DnaJ_Cys-rich_dom_sf"/>
</dbReference>
<dbReference type="Proteomes" id="UP000631114">
    <property type="component" value="Unassembled WGS sequence"/>
</dbReference>
<dbReference type="Gene3D" id="2.10.230.10">
    <property type="entry name" value="Heat shock protein DnaJ, cysteine-rich domain"/>
    <property type="match status" value="1"/>
</dbReference>
<dbReference type="CDD" id="cd06257">
    <property type="entry name" value="DnaJ"/>
    <property type="match status" value="1"/>
</dbReference>
<gene>
    <name evidence="9" type="ORF">IFM89_018408</name>
</gene>
<keyword evidence="2" id="KW-0677">Repeat</keyword>
<dbReference type="InterPro" id="IPR001305">
    <property type="entry name" value="HSP_DnaJ_Cys-rich_dom"/>
</dbReference>
<reference evidence="9 10" key="1">
    <citation type="submission" date="2020-10" db="EMBL/GenBank/DDBJ databases">
        <title>The Coptis chinensis genome and diversification of protoberbering-type alkaloids.</title>
        <authorList>
            <person name="Wang B."/>
            <person name="Shu S."/>
            <person name="Song C."/>
            <person name="Liu Y."/>
        </authorList>
    </citation>
    <scope>NUCLEOTIDE SEQUENCE [LARGE SCALE GENOMIC DNA]</scope>
    <source>
        <strain evidence="9">HL-2020</strain>
        <tissue evidence="9">Leaf</tissue>
    </source>
</reference>
<keyword evidence="4 6" id="KW-0862">Zinc</keyword>
<organism evidence="9 10">
    <name type="scientific">Coptis chinensis</name>
    <dbReference type="NCBI Taxonomy" id="261450"/>
    <lineage>
        <taxon>Eukaryota</taxon>
        <taxon>Viridiplantae</taxon>
        <taxon>Streptophyta</taxon>
        <taxon>Embryophyta</taxon>
        <taxon>Tracheophyta</taxon>
        <taxon>Spermatophyta</taxon>
        <taxon>Magnoliopsida</taxon>
        <taxon>Ranunculales</taxon>
        <taxon>Ranunculaceae</taxon>
        <taxon>Coptidoideae</taxon>
        <taxon>Coptis</taxon>
    </lineage>
</organism>
<evidence type="ECO:0000259" key="7">
    <source>
        <dbReference type="PROSITE" id="PS50076"/>
    </source>
</evidence>
<dbReference type="SUPFAM" id="SSF46565">
    <property type="entry name" value="Chaperone J-domain"/>
    <property type="match status" value="1"/>
</dbReference>
<keyword evidence="1 6" id="KW-0479">Metal-binding</keyword>
<dbReference type="Pfam" id="PF00226">
    <property type="entry name" value="DnaJ"/>
    <property type="match status" value="1"/>
</dbReference>
<dbReference type="PANTHER" id="PTHR43096:SF52">
    <property type="entry name" value="DNAJ HOMOLOG 1, MITOCHONDRIAL-RELATED"/>
    <property type="match status" value="1"/>
</dbReference>
<dbReference type="PROSITE" id="PS00636">
    <property type="entry name" value="DNAJ_1"/>
    <property type="match status" value="1"/>
</dbReference>
<dbReference type="GO" id="GO:0042026">
    <property type="term" value="P:protein refolding"/>
    <property type="evidence" value="ECO:0007669"/>
    <property type="project" value="TreeGrafter"/>
</dbReference>
<dbReference type="PRINTS" id="PR00625">
    <property type="entry name" value="JDOMAIN"/>
</dbReference>
<dbReference type="OrthoDB" id="10256793at2759"/>
<dbReference type="InterPro" id="IPR001623">
    <property type="entry name" value="DnaJ_domain"/>
</dbReference>
<dbReference type="CDD" id="cd10747">
    <property type="entry name" value="DnaJ_C"/>
    <property type="match status" value="1"/>
</dbReference>
<dbReference type="GO" id="GO:0005737">
    <property type="term" value="C:cytoplasm"/>
    <property type="evidence" value="ECO:0007669"/>
    <property type="project" value="TreeGrafter"/>
</dbReference>
<dbReference type="Pfam" id="PF00684">
    <property type="entry name" value="DnaJ_CXXCXGXG"/>
    <property type="match status" value="1"/>
</dbReference>
<feature type="domain" description="J" evidence="7">
    <location>
        <begin position="85"/>
        <end position="150"/>
    </location>
</feature>
<dbReference type="SUPFAM" id="SSF49493">
    <property type="entry name" value="HSP40/DnaJ peptide-binding domain"/>
    <property type="match status" value="2"/>
</dbReference>
<dbReference type="InterPro" id="IPR012724">
    <property type="entry name" value="DnaJ"/>
</dbReference>
<keyword evidence="10" id="KW-1185">Reference proteome</keyword>
<dbReference type="Gene3D" id="1.10.287.110">
    <property type="entry name" value="DnaJ domain"/>
    <property type="match status" value="1"/>
</dbReference>
<dbReference type="PROSITE" id="PS51188">
    <property type="entry name" value="ZF_CR"/>
    <property type="match status" value="1"/>
</dbReference>
<dbReference type="HAMAP" id="MF_01152">
    <property type="entry name" value="DnaJ"/>
    <property type="match status" value="1"/>
</dbReference>
<dbReference type="InterPro" id="IPR036869">
    <property type="entry name" value="J_dom_sf"/>
</dbReference>
<dbReference type="EMBL" id="JADFTS010000006">
    <property type="protein sequence ID" value="KAF9601298.1"/>
    <property type="molecule type" value="Genomic_DNA"/>
</dbReference>
<evidence type="ECO:0000256" key="3">
    <source>
        <dbReference type="ARBA" id="ARBA00022771"/>
    </source>
</evidence>
<protein>
    <submittedName>
        <fullName evidence="9">Uncharacterized protein</fullName>
    </submittedName>
</protein>
<dbReference type="Gene3D" id="2.60.260.20">
    <property type="entry name" value="Urease metallochaperone UreE, N-terminal domain"/>
    <property type="match status" value="2"/>
</dbReference>
<dbReference type="SMART" id="SM00271">
    <property type="entry name" value="DnaJ"/>
    <property type="match status" value="1"/>
</dbReference>
<dbReference type="FunFam" id="2.10.230.10:FF:000002">
    <property type="entry name" value="Molecular chaperone DnaJ"/>
    <property type="match status" value="1"/>
</dbReference>
<comment type="caution">
    <text evidence="9">The sequence shown here is derived from an EMBL/GenBank/DDBJ whole genome shotgun (WGS) entry which is preliminary data.</text>
</comment>
<evidence type="ECO:0000256" key="6">
    <source>
        <dbReference type="PROSITE-ProRule" id="PRU00546"/>
    </source>
</evidence>
<dbReference type="InterPro" id="IPR008971">
    <property type="entry name" value="HSP40/DnaJ_pept-bd"/>
</dbReference>
<evidence type="ECO:0000313" key="10">
    <source>
        <dbReference type="Proteomes" id="UP000631114"/>
    </source>
</evidence>
<dbReference type="InterPro" id="IPR018253">
    <property type="entry name" value="DnaJ_domain_CS"/>
</dbReference>
<dbReference type="AlphaFoldDB" id="A0A835LMP5"/>
<dbReference type="PANTHER" id="PTHR43096">
    <property type="entry name" value="DNAJ HOMOLOG 1, MITOCHONDRIAL-RELATED"/>
    <property type="match status" value="1"/>
</dbReference>
<proteinExistence type="inferred from homology"/>
<dbReference type="GO" id="GO:0005524">
    <property type="term" value="F:ATP binding"/>
    <property type="evidence" value="ECO:0007669"/>
    <property type="project" value="InterPro"/>
</dbReference>
<dbReference type="CDD" id="cd10719">
    <property type="entry name" value="DnaJ_zf"/>
    <property type="match status" value="1"/>
</dbReference>
<keyword evidence="3 6" id="KW-0863">Zinc-finger</keyword>
<dbReference type="PROSITE" id="PS50076">
    <property type="entry name" value="DNAJ_2"/>
    <property type="match status" value="1"/>
</dbReference>
<dbReference type="NCBIfam" id="NF008035">
    <property type="entry name" value="PRK10767.1"/>
    <property type="match status" value="1"/>
</dbReference>
<dbReference type="Pfam" id="PF01556">
    <property type="entry name" value="DnaJ_C"/>
    <property type="match status" value="1"/>
</dbReference>
<evidence type="ECO:0000313" key="9">
    <source>
        <dbReference type="EMBL" id="KAF9601298.1"/>
    </source>
</evidence>
<keyword evidence="5" id="KW-0143">Chaperone</keyword>
<evidence type="ECO:0000256" key="5">
    <source>
        <dbReference type="ARBA" id="ARBA00023186"/>
    </source>
</evidence>
<evidence type="ECO:0000259" key="8">
    <source>
        <dbReference type="PROSITE" id="PS51188"/>
    </source>
</evidence>
<feature type="domain" description="CR-type" evidence="8">
    <location>
        <begin position="212"/>
        <end position="290"/>
    </location>
</feature>
<sequence>MVRSSGAKLVYFLSRRSFSSRLWKNAPYTLDNALHCGFFSGVNNSPRIPEYLNVKQRLLDGGLYGSLGVARFFHATGSKFMAARDYYDVLGVSKDADPAELKKAYYGLAKKLHPDVNEDKAAAEKKFQEVQKAYEVLKNDEKRATYDQLGHDAFERADSGGGDPGGFDGGFNPFDIFSRGDMGDIFNGIFGTKVAPDVKISLELSFMEAVQGCSKTVTFQTSVTCETCGGTGVPPGTRPETCKPCRGSGMMYMQKGPFRIQSTCPTCGGTGKTVTSFCRSCGGRRVVKGSKTVKIDVMPGIDDNETLKIFRSGGTDPEGNHPGDLYVTIRVKEDPVFRREGADIHVDAVLSVTQAILGGTIQVPTLTGDVVVKVRAGTQPGQKVVLKKKGIKTRSKSSYGDQYVHFNVIMPTNLTQRQRMLIEEFAKEEQIENDKGAGAAAGASG</sequence>
<dbReference type="FunFam" id="2.60.260.20:FF:000005">
    <property type="entry name" value="Chaperone protein dnaJ 1, mitochondrial"/>
    <property type="match status" value="1"/>
</dbReference>
<accession>A0A835LMP5</accession>
<feature type="zinc finger region" description="CR-type" evidence="6">
    <location>
        <begin position="212"/>
        <end position="290"/>
    </location>
</feature>
<name>A0A835LMP5_9MAGN</name>
<evidence type="ECO:0000256" key="1">
    <source>
        <dbReference type="ARBA" id="ARBA00022723"/>
    </source>
</evidence>
<dbReference type="SUPFAM" id="SSF57938">
    <property type="entry name" value="DnaJ/Hsp40 cysteine-rich domain"/>
    <property type="match status" value="1"/>
</dbReference>
<dbReference type="GO" id="GO:0009408">
    <property type="term" value="P:response to heat"/>
    <property type="evidence" value="ECO:0007669"/>
    <property type="project" value="InterPro"/>
</dbReference>
<dbReference type="GO" id="GO:0051082">
    <property type="term" value="F:unfolded protein binding"/>
    <property type="evidence" value="ECO:0007669"/>
    <property type="project" value="InterPro"/>
</dbReference>
<evidence type="ECO:0000256" key="2">
    <source>
        <dbReference type="ARBA" id="ARBA00022737"/>
    </source>
</evidence>